<evidence type="ECO:0000256" key="7">
    <source>
        <dbReference type="ARBA" id="ARBA00022801"/>
    </source>
</evidence>
<comment type="similarity">
    <text evidence="3">Belongs to the acid sphingomyelinase family.</text>
</comment>
<name>A0AA36CZC7_9BILA</name>
<evidence type="ECO:0000256" key="2">
    <source>
        <dbReference type="ARBA" id="ARBA00004613"/>
    </source>
</evidence>
<protein>
    <recommendedName>
        <fullName evidence="14">Calcineurin-like phosphoesterase domain-containing protein</fullName>
    </recommendedName>
</protein>
<evidence type="ECO:0000313" key="13">
    <source>
        <dbReference type="Proteomes" id="UP001177023"/>
    </source>
</evidence>
<dbReference type="InterPro" id="IPR004843">
    <property type="entry name" value="Calcineurin-like_PHP"/>
</dbReference>
<keyword evidence="13" id="KW-1185">Reference proteome</keyword>
<dbReference type="Gene3D" id="3.60.21.10">
    <property type="match status" value="1"/>
</dbReference>
<dbReference type="InterPro" id="IPR041805">
    <property type="entry name" value="ASMase/PPN1_MPP"/>
</dbReference>
<evidence type="ECO:0000259" key="10">
    <source>
        <dbReference type="Pfam" id="PF00149"/>
    </source>
</evidence>
<evidence type="ECO:0000256" key="8">
    <source>
        <dbReference type="ARBA" id="ARBA00022833"/>
    </source>
</evidence>
<reference evidence="12" key="1">
    <citation type="submission" date="2023-06" db="EMBL/GenBank/DDBJ databases">
        <authorList>
            <person name="Delattre M."/>
        </authorList>
    </citation>
    <scope>NUCLEOTIDE SEQUENCE</scope>
    <source>
        <strain evidence="12">AF72</strain>
    </source>
</reference>
<evidence type="ECO:0000256" key="6">
    <source>
        <dbReference type="ARBA" id="ARBA00022729"/>
    </source>
</evidence>
<evidence type="ECO:0000259" key="11">
    <source>
        <dbReference type="Pfam" id="PF19272"/>
    </source>
</evidence>
<keyword evidence="7" id="KW-0378">Hydrolase</keyword>
<evidence type="ECO:0000256" key="5">
    <source>
        <dbReference type="ARBA" id="ARBA00022723"/>
    </source>
</evidence>
<dbReference type="Pfam" id="PF19272">
    <property type="entry name" value="ASMase_C"/>
    <property type="match status" value="1"/>
</dbReference>
<keyword evidence="5" id="KW-0479">Metal-binding</keyword>
<accession>A0AA36CZC7</accession>
<feature type="non-terminal residue" evidence="12">
    <location>
        <position position="1"/>
    </location>
</feature>
<dbReference type="AlphaFoldDB" id="A0AA36CZC7"/>
<dbReference type="GO" id="GO:0005615">
    <property type="term" value="C:extracellular space"/>
    <property type="evidence" value="ECO:0007669"/>
    <property type="project" value="TreeGrafter"/>
</dbReference>
<keyword evidence="8" id="KW-0862">Zinc</keyword>
<dbReference type="InterPro" id="IPR045473">
    <property type="entry name" value="ASM_C"/>
</dbReference>
<dbReference type="Proteomes" id="UP001177023">
    <property type="component" value="Unassembled WGS sequence"/>
</dbReference>
<comment type="caution">
    <text evidence="12">The sequence shown here is derived from an EMBL/GenBank/DDBJ whole genome shotgun (WGS) entry which is preliminary data.</text>
</comment>
<keyword evidence="6" id="KW-0732">Signal</keyword>
<evidence type="ECO:0000256" key="1">
    <source>
        <dbReference type="ARBA" id="ARBA00001947"/>
    </source>
</evidence>
<gene>
    <name evidence="12" type="ORF">MSPICULIGERA_LOCUS15291</name>
</gene>
<dbReference type="GO" id="GO:0046872">
    <property type="term" value="F:metal ion binding"/>
    <property type="evidence" value="ECO:0007669"/>
    <property type="project" value="UniProtKB-KW"/>
</dbReference>
<feature type="domain" description="Calcineurin-like phosphoesterase" evidence="10">
    <location>
        <begin position="17"/>
        <end position="286"/>
    </location>
</feature>
<proteinExistence type="inferred from homology"/>
<dbReference type="Pfam" id="PF00149">
    <property type="entry name" value="Metallophos"/>
    <property type="match status" value="1"/>
</dbReference>
<comment type="cofactor">
    <cofactor evidence="1">
        <name>Zn(2+)</name>
        <dbReference type="ChEBI" id="CHEBI:29105"/>
    </cofactor>
</comment>
<dbReference type="PANTHER" id="PTHR10340:SF57">
    <property type="entry name" value="METALLOPHOS DOMAIN-CONTAINING PROTEIN"/>
    <property type="match status" value="1"/>
</dbReference>
<keyword evidence="4" id="KW-0964">Secreted</keyword>
<keyword evidence="9" id="KW-0325">Glycoprotein</keyword>
<evidence type="ECO:0000256" key="9">
    <source>
        <dbReference type="ARBA" id="ARBA00023180"/>
    </source>
</evidence>
<evidence type="ECO:0000256" key="3">
    <source>
        <dbReference type="ARBA" id="ARBA00008234"/>
    </source>
</evidence>
<organism evidence="12 13">
    <name type="scientific">Mesorhabditis spiculigera</name>
    <dbReference type="NCBI Taxonomy" id="96644"/>
    <lineage>
        <taxon>Eukaryota</taxon>
        <taxon>Metazoa</taxon>
        <taxon>Ecdysozoa</taxon>
        <taxon>Nematoda</taxon>
        <taxon>Chromadorea</taxon>
        <taxon>Rhabditida</taxon>
        <taxon>Rhabditina</taxon>
        <taxon>Rhabditomorpha</taxon>
        <taxon>Rhabditoidea</taxon>
        <taxon>Rhabditidae</taxon>
        <taxon>Mesorhabditinae</taxon>
        <taxon>Mesorhabditis</taxon>
    </lineage>
</organism>
<dbReference type="PANTHER" id="PTHR10340">
    <property type="entry name" value="SPHINGOMYELIN PHOSPHODIESTERASE"/>
    <property type="match status" value="1"/>
</dbReference>
<evidence type="ECO:0000313" key="12">
    <source>
        <dbReference type="EMBL" id="CAJ0577011.1"/>
    </source>
</evidence>
<sequence>MLMICLSDRGSSFQMLQVTDFHLDVDYSTHGDPAKMCHITNQLTGLGVELGRFGDYMCDSPETLVRYMMSEAKRLVPSPDLILWTGDNVPHLEGYDMPYVFNGISLATKILASTYPNATILPTFGNHDYAPANDFVEQSPLYQYAYDVWEEWLGNEQKKTFLQAGYYSHLLPGGRQEILVLNTNLYYALNEAAANFSDPTDPGGQFSFLEERLKAAADCRDILARKRSASAGCVHTVHLVGHIGPGAFERTPNITWFRPFYNDRLLALVERFSSSVGWMLFGHHHTDTFHIIRDSTGLPINVAWMCPAVTPWFSTLPGAGSNNPTFRVYDIDDQTGTIIDFTTYALNLAELNKGGNSSVRVEYRMREAYQLKSLASSEMSKLLERFEDDDSLFLQYIGYNSAGYNATMPVNEYRMAQLCSLRYADYQRYFECMANRDVGTTITTWSAPTTTKIAHNADHHLLIVVEALIVYRLVTSW</sequence>
<dbReference type="EMBL" id="CATQJA010002648">
    <property type="protein sequence ID" value="CAJ0577011.1"/>
    <property type="molecule type" value="Genomic_DNA"/>
</dbReference>
<dbReference type="SUPFAM" id="SSF56300">
    <property type="entry name" value="Metallo-dependent phosphatases"/>
    <property type="match status" value="1"/>
</dbReference>
<dbReference type="GO" id="GO:0008081">
    <property type="term" value="F:phosphoric diester hydrolase activity"/>
    <property type="evidence" value="ECO:0007669"/>
    <property type="project" value="TreeGrafter"/>
</dbReference>
<feature type="domain" description="Sphingomyelin phosphodiesterase C-terminal" evidence="11">
    <location>
        <begin position="299"/>
        <end position="435"/>
    </location>
</feature>
<dbReference type="InterPro" id="IPR029052">
    <property type="entry name" value="Metallo-depent_PP-like"/>
</dbReference>
<evidence type="ECO:0008006" key="14">
    <source>
        <dbReference type="Google" id="ProtNLM"/>
    </source>
</evidence>
<dbReference type="CDD" id="cd00842">
    <property type="entry name" value="MPP_ASMase"/>
    <property type="match status" value="1"/>
</dbReference>
<evidence type="ECO:0000256" key="4">
    <source>
        <dbReference type="ARBA" id="ARBA00022525"/>
    </source>
</evidence>
<comment type="subcellular location">
    <subcellularLocation>
        <location evidence="2">Secreted</location>
    </subcellularLocation>
</comment>